<dbReference type="InterPro" id="IPR011335">
    <property type="entry name" value="Restrct_endonuc-II-like"/>
</dbReference>
<comment type="caution">
    <text evidence="2">The sequence shown here is derived from an EMBL/GenBank/DDBJ whole genome shotgun (WGS) entry which is preliminary data.</text>
</comment>
<keyword evidence="2" id="KW-0540">Nuclease</keyword>
<protein>
    <submittedName>
        <fullName evidence="2">Uma2 family endonuclease</fullName>
    </submittedName>
</protein>
<keyword evidence="2" id="KW-0255">Endonuclease</keyword>
<organism evidence="2 3">
    <name type="scientific">Laspinema palackyanum D2a</name>
    <dbReference type="NCBI Taxonomy" id="2953684"/>
    <lineage>
        <taxon>Bacteria</taxon>
        <taxon>Bacillati</taxon>
        <taxon>Cyanobacteriota</taxon>
        <taxon>Cyanophyceae</taxon>
        <taxon>Oscillatoriophycideae</taxon>
        <taxon>Oscillatoriales</taxon>
        <taxon>Laspinemataceae</taxon>
        <taxon>Laspinema</taxon>
        <taxon>Laspinema palackyanum</taxon>
    </lineage>
</organism>
<accession>A0ABT2MLU2</accession>
<proteinExistence type="predicted"/>
<dbReference type="PANTHER" id="PTHR33352">
    <property type="entry name" value="SLR1095 PROTEIN"/>
    <property type="match status" value="1"/>
</dbReference>
<keyword evidence="3" id="KW-1185">Reference proteome</keyword>
<dbReference type="Pfam" id="PF05685">
    <property type="entry name" value="Uma2"/>
    <property type="match status" value="1"/>
</dbReference>
<dbReference type="SUPFAM" id="SSF52980">
    <property type="entry name" value="Restriction endonuclease-like"/>
    <property type="match status" value="1"/>
</dbReference>
<feature type="domain" description="Putative restriction endonuclease" evidence="1">
    <location>
        <begin position="23"/>
        <end position="175"/>
    </location>
</feature>
<gene>
    <name evidence="2" type="ORF">NG799_01215</name>
</gene>
<dbReference type="Proteomes" id="UP001525890">
    <property type="component" value="Unassembled WGS sequence"/>
</dbReference>
<dbReference type="InterPro" id="IPR008538">
    <property type="entry name" value="Uma2"/>
</dbReference>
<evidence type="ECO:0000313" key="3">
    <source>
        <dbReference type="Proteomes" id="UP001525890"/>
    </source>
</evidence>
<dbReference type="Gene3D" id="3.90.1570.10">
    <property type="entry name" value="tt1808, chain A"/>
    <property type="match status" value="1"/>
</dbReference>
<dbReference type="CDD" id="cd06260">
    <property type="entry name" value="DUF820-like"/>
    <property type="match status" value="1"/>
</dbReference>
<dbReference type="RefSeq" id="WP_368004700.1">
    <property type="nucleotide sequence ID" value="NZ_JAMXFF010000001.1"/>
</dbReference>
<dbReference type="GO" id="GO:0004519">
    <property type="term" value="F:endonuclease activity"/>
    <property type="evidence" value="ECO:0007669"/>
    <property type="project" value="UniProtKB-KW"/>
</dbReference>
<name>A0ABT2MLU2_9CYAN</name>
<keyword evidence="2" id="KW-0378">Hydrolase</keyword>
<dbReference type="EMBL" id="JAMXFF010000001">
    <property type="protein sequence ID" value="MCT7964950.1"/>
    <property type="molecule type" value="Genomic_DNA"/>
</dbReference>
<evidence type="ECO:0000313" key="2">
    <source>
        <dbReference type="EMBL" id="MCT7964950.1"/>
    </source>
</evidence>
<sequence length="240" mass="28414">MNGETNMVQSQISEIPIFPPGDLWSEEPPVESYRHLKQLLLLLACLERFWKNRQDFFVAANMSVYYSTRQRKSEEMRGPDFFVVLNTERRERKSWVIWEEEGKYPNFIIEVLSDSTANTDRGLKKQLYQDVWRTPDYFWFDPYSLEFQGFHLMNGEYQAIQPNDQGWLWSEQLQLYLGIVEEKLRFFTSEGELVLTPEEEADTERARAQEAIAQVDAERQRSALLRQKLQELGINPDEIA</sequence>
<dbReference type="InterPro" id="IPR012296">
    <property type="entry name" value="Nuclease_put_TT1808"/>
</dbReference>
<dbReference type="PANTHER" id="PTHR33352:SF3">
    <property type="entry name" value="SLR1612 PROTEIN"/>
    <property type="match status" value="1"/>
</dbReference>
<evidence type="ECO:0000259" key="1">
    <source>
        <dbReference type="Pfam" id="PF05685"/>
    </source>
</evidence>
<reference evidence="2 3" key="1">
    <citation type="journal article" date="2022" name="Front. Microbiol.">
        <title>High genomic differentiation and limited gene flow indicate recent cryptic speciation within the genus Laspinema (cyanobacteria).</title>
        <authorList>
            <person name="Stanojkovic A."/>
            <person name="Skoupy S."/>
            <person name="Skaloud P."/>
            <person name="Dvorak P."/>
        </authorList>
    </citation>
    <scope>NUCLEOTIDE SEQUENCE [LARGE SCALE GENOMIC DNA]</scope>
    <source>
        <strain evidence="2 3">D2a</strain>
    </source>
</reference>